<reference evidence="2" key="3">
    <citation type="submission" date="2016-06" db="UniProtKB">
        <authorList>
            <consortium name="WormBaseParasite"/>
        </authorList>
    </citation>
    <scope>IDENTIFICATION</scope>
</reference>
<protein>
    <submittedName>
        <fullName evidence="2">DUF4145 domain-containing protein</fullName>
    </submittedName>
</protein>
<dbReference type="AlphaFoldDB" id="A0A183C3Y6"/>
<accession>A0A183C3Y6</accession>
<dbReference type="Proteomes" id="UP000050741">
    <property type="component" value="Unassembled WGS sequence"/>
</dbReference>
<organism evidence="1 2">
    <name type="scientific">Globodera pallida</name>
    <name type="common">Potato cyst nematode worm</name>
    <name type="synonym">Heterodera pallida</name>
    <dbReference type="NCBI Taxonomy" id="36090"/>
    <lineage>
        <taxon>Eukaryota</taxon>
        <taxon>Metazoa</taxon>
        <taxon>Ecdysozoa</taxon>
        <taxon>Nematoda</taxon>
        <taxon>Chromadorea</taxon>
        <taxon>Rhabditida</taxon>
        <taxon>Tylenchina</taxon>
        <taxon>Tylenchomorpha</taxon>
        <taxon>Tylenchoidea</taxon>
        <taxon>Heteroderidae</taxon>
        <taxon>Heteroderinae</taxon>
        <taxon>Globodera</taxon>
    </lineage>
</organism>
<sequence>MFDRGAYLRCPFCNVALNIEMHVPFAIFENVADSFSNLYMNSLRELFRIANGHTNADNFQRRQAEKGINEIFYVLKASEAELKICEGTGEISRRR</sequence>
<proteinExistence type="predicted"/>
<evidence type="ECO:0000313" key="1">
    <source>
        <dbReference type="Proteomes" id="UP000050741"/>
    </source>
</evidence>
<keyword evidence="1" id="KW-1185">Reference proteome</keyword>
<reference evidence="1" key="1">
    <citation type="submission" date="2013-12" db="EMBL/GenBank/DDBJ databases">
        <authorList>
            <person name="Aslett M."/>
        </authorList>
    </citation>
    <scope>NUCLEOTIDE SEQUENCE [LARGE SCALE GENOMIC DNA]</scope>
    <source>
        <strain evidence="1">Lindley</strain>
    </source>
</reference>
<reference evidence="1" key="2">
    <citation type="submission" date="2014-05" db="EMBL/GenBank/DDBJ databases">
        <title>The genome and life-stage specific transcriptomes of Globodera pallida elucidate key aspects of plant parasitism by a cyst nematode.</title>
        <authorList>
            <person name="Cotton J.A."/>
            <person name="Lilley C.J."/>
            <person name="Jones L.M."/>
            <person name="Kikuchi T."/>
            <person name="Reid A.J."/>
            <person name="Thorpe P."/>
            <person name="Tsai I.J."/>
            <person name="Beasley H."/>
            <person name="Blok V."/>
            <person name="Cock P.J.A."/>
            <person name="Van den Akker S.E."/>
            <person name="Holroyd N."/>
            <person name="Hunt M."/>
            <person name="Mantelin S."/>
            <person name="Naghra H."/>
            <person name="Pain A."/>
            <person name="Palomares-Rius J.E."/>
            <person name="Zarowiecki M."/>
            <person name="Berriman M."/>
            <person name="Jones J.T."/>
            <person name="Urwin P.E."/>
        </authorList>
    </citation>
    <scope>NUCLEOTIDE SEQUENCE [LARGE SCALE GENOMIC DNA]</scope>
    <source>
        <strain evidence="1">Lindley</strain>
    </source>
</reference>
<dbReference type="WBParaSite" id="GPLIN_000758000">
    <property type="protein sequence ID" value="GPLIN_000758000"/>
    <property type="gene ID" value="GPLIN_000758000"/>
</dbReference>
<evidence type="ECO:0000313" key="2">
    <source>
        <dbReference type="WBParaSite" id="GPLIN_000758000"/>
    </source>
</evidence>
<name>A0A183C3Y6_GLOPA</name>